<gene>
    <name evidence="2" type="ORF">DYB32_010218</name>
</gene>
<dbReference type="Pfam" id="PF00169">
    <property type="entry name" value="PH"/>
    <property type="match status" value="1"/>
</dbReference>
<dbReference type="Gene3D" id="2.30.29.30">
    <property type="entry name" value="Pleckstrin-homology domain (PH domain)/Phosphotyrosine-binding domain (PTB)"/>
    <property type="match status" value="1"/>
</dbReference>
<dbReference type="Proteomes" id="UP000285060">
    <property type="component" value="Unassembled WGS sequence"/>
</dbReference>
<comment type="caution">
    <text evidence="2">The sequence shown here is derived from an EMBL/GenBank/DDBJ whole genome shotgun (WGS) entry which is preliminary data.</text>
</comment>
<feature type="domain" description="PH" evidence="1">
    <location>
        <begin position="1"/>
        <end position="101"/>
    </location>
</feature>
<evidence type="ECO:0000259" key="1">
    <source>
        <dbReference type="PROSITE" id="PS50003"/>
    </source>
</evidence>
<dbReference type="AlphaFoldDB" id="A0A418AGL8"/>
<dbReference type="SUPFAM" id="SSF50729">
    <property type="entry name" value="PH domain-like"/>
    <property type="match status" value="1"/>
</dbReference>
<dbReference type="InterPro" id="IPR001849">
    <property type="entry name" value="PH_domain"/>
</dbReference>
<accession>A0A418AGL8</accession>
<evidence type="ECO:0000313" key="3">
    <source>
        <dbReference type="Proteomes" id="UP000285060"/>
    </source>
</evidence>
<proteinExistence type="predicted"/>
<dbReference type="PROSITE" id="PS50003">
    <property type="entry name" value="PH_DOMAIN"/>
    <property type="match status" value="1"/>
</dbReference>
<evidence type="ECO:0000313" key="2">
    <source>
        <dbReference type="EMBL" id="RHY19512.1"/>
    </source>
</evidence>
<protein>
    <recommendedName>
        <fullName evidence="1">PH domain-containing protein</fullName>
    </recommendedName>
</protein>
<keyword evidence="3" id="KW-1185">Reference proteome</keyword>
<name>A0A418AGL8_9STRA</name>
<sequence length="141" mass="16291">MEGHLMLLSHDARDGRWLGGQVFYVVVEEGYLHMFSGANRQALQVSVALTKRHVDVRQVQTSTLFQLDVFNAVGGSQSFVFLASNAQSMERWMRYLRQWQRFYFADPVAVDALPEDAQTLHLLVKHAHLADTVAFQRRRIW</sequence>
<reference evidence="2 3" key="1">
    <citation type="submission" date="2018-08" db="EMBL/GenBank/DDBJ databases">
        <title>Aphanomyces genome sequencing and annotation.</title>
        <authorList>
            <person name="Minardi D."/>
            <person name="Oidtmann B."/>
            <person name="Van Der Giezen M."/>
            <person name="Studholme D.J."/>
        </authorList>
    </citation>
    <scope>NUCLEOTIDE SEQUENCE [LARGE SCALE GENOMIC DNA]</scope>
    <source>
        <strain evidence="2 3">NJM0002</strain>
    </source>
</reference>
<dbReference type="SMART" id="SM00233">
    <property type="entry name" value="PH"/>
    <property type="match status" value="1"/>
</dbReference>
<dbReference type="EMBL" id="QUSY01002896">
    <property type="protein sequence ID" value="RHY19512.1"/>
    <property type="molecule type" value="Genomic_DNA"/>
</dbReference>
<dbReference type="InterPro" id="IPR011993">
    <property type="entry name" value="PH-like_dom_sf"/>
</dbReference>
<organism evidence="2 3">
    <name type="scientific">Aphanomyces invadans</name>
    <dbReference type="NCBI Taxonomy" id="157072"/>
    <lineage>
        <taxon>Eukaryota</taxon>
        <taxon>Sar</taxon>
        <taxon>Stramenopiles</taxon>
        <taxon>Oomycota</taxon>
        <taxon>Saprolegniomycetes</taxon>
        <taxon>Saprolegniales</taxon>
        <taxon>Verrucalvaceae</taxon>
        <taxon>Aphanomyces</taxon>
    </lineage>
</organism>